<evidence type="ECO:0000256" key="1">
    <source>
        <dbReference type="ARBA" id="ARBA00010617"/>
    </source>
</evidence>
<keyword evidence="2" id="KW-0349">Heme</keyword>
<dbReference type="InterPro" id="IPR017972">
    <property type="entry name" value="Cyt_P450_CS"/>
</dbReference>
<dbReference type="Proteomes" id="UP000824988">
    <property type="component" value="Chromosome"/>
</dbReference>
<dbReference type="AlphaFoldDB" id="A0A8D4VNT9"/>
<organism evidence="3 4">
    <name type="scientific">Methylogaea oryzae</name>
    <dbReference type="NCBI Taxonomy" id="1295382"/>
    <lineage>
        <taxon>Bacteria</taxon>
        <taxon>Pseudomonadati</taxon>
        <taxon>Pseudomonadota</taxon>
        <taxon>Gammaproteobacteria</taxon>
        <taxon>Methylococcales</taxon>
        <taxon>Methylococcaceae</taxon>
        <taxon>Methylogaea</taxon>
    </lineage>
</organism>
<sequence>MSIIQTPPATPLGPRFDPLFVPRYLRDPVKCYQGLAEKYGDPFAVSFQGKRFVVTGDPEGVKEIFTAKPRTFGKMDMGSELMLGEDSLLVSGGEVHERARRILNPAFGASRMLAYGPLVEETVLDVFSRVPLGRATTALAWTQLISMEVILKTVMGIMREREIADFVECFQRFHGSAGFWITFFPFLRRDLGAWSPWRRFSLARQALYGKMREQIAARRRPEDFAGQHCVLAQLAQRKEQDPEKSFTDEQICDHLFTILMAGHESTASGLAWGIYWMYRHPEIRQKLLAELDEKASPGDLDALSGLPYLDAFCKETLRIHPMIPDVARRLAVPFTLRGRRVEAGDILVASINLAHHRPDLYPEPDRFRPERFLERSFNQYEYFPFGGGERYCLGRGLGLLELKIGLATIIRRYELEVDISRPVRPTWNDAVRSPKGGVKMKVVGLRNP</sequence>
<keyword evidence="2" id="KW-0560">Oxidoreductase</keyword>
<dbReference type="GO" id="GO:0004497">
    <property type="term" value="F:monooxygenase activity"/>
    <property type="evidence" value="ECO:0007669"/>
    <property type="project" value="UniProtKB-KW"/>
</dbReference>
<dbReference type="EMBL" id="AP019782">
    <property type="protein sequence ID" value="BBL71315.1"/>
    <property type="molecule type" value="Genomic_DNA"/>
</dbReference>
<reference evidence="3" key="1">
    <citation type="submission" date="2019-06" db="EMBL/GenBank/DDBJ databases">
        <title>Complete genome sequence of Methylogaea oryzae strain JCM16910.</title>
        <authorList>
            <person name="Asakawa S."/>
        </authorList>
    </citation>
    <scope>NUCLEOTIDE SEQUENCE</scope>
    <source>
        <strain evidence="3">E10</strain>
    </source>
</reference>
<evidence type="ECO:0000313" key="4">
    <source>
        <dbReference type="Proteomes" id="UP000824988"/>
    </source>
</evidence>
<dbReference type="KEGG" id="moz:MoryE10_19210"/>
<keyword evidence="2" id="KW-0503">Monooxygenase</keyword>
<dbReference type="PANTHER" id="PTHR24305:SF166">
    <property type="entry name" value="CYTOCHROME P450 12A4, MITOCHONDRIAL-RELATED"/>
    <property type="match status" value="1"/>
</dbReference>
<dbReference type="PROSITE" id="PS00086">
    <property type="entry name" value="CYTOCHROME_P450"/>
    <property type="match status" value="1"/>
</dbReference>
<dbReference type="InterPro" id="IPR001128">
    <property type="entry name" value="Cyt_P450"/>
</dbReference>
<dbReference type="GO" id="GO:0016705">
    <property type="term" value="F:oxidoreductase activity, acting on paired donors, with incorporation or reduction of molecular oxygen"/>
    <property type="evidence" value="ECO:0007669"/>
    <property type="project" value="InterPro"/>
</dbReference>
<accession>A0A8D4VNT9</accession>
<keyword evidence="2" id="KW-0479">Metal-binding</keyword>
<keyword evidence="4" id="KW-1185">Reference proteome</keyword>
<proteinExistence type="inferred from homology"/>
<dbReference type="CDD" id="cd11053">
    <property type="entry name" value="CYP110-like"/>
    <property type="match status" value="1"/>
</dbReference>
<dbReference type="GO" id="GO:0005506">
    <property type="term" value="F:iron ion binding"/>
    <property type="evidence" value="ECO:0007669"/>
    <property type="project" value="InterPro"/>
</dbReference>
<gene>
    <name evidence="3" type="ORF">MoryE10_19210</name>
</gene>
<keyword evidence="2" id="KW-0408">Iron</keyword>
<dbReference type="PANTHER" id="PTHR24305">
    <property type="entry name" value="CYTOCHROME P450"/>
    <property type="match status" value="1"/>
</dbReference>
<dbReference type="Pfam" id="PF00067">
    <property type="entry name" value="p450"/>
    <property type="match status" value="1"/>
</dbReference>
<evidence type="ECO:0000256" key="2">
    <source>
        <dbReference type="RuleBase" id="RU000461"/>
    </source>
</evidence>
<dbReference type="GO" id="GO:0020037">
    <property type="term" value="F:heme binding"/>
    <property type="evidence" value="ECO:0007669"/>
    <property type="project" value="InterPro"/>
</dbReference>
<comment type="similarity">
    <text evidence="1 2">Belongs to the cytochrome P450 family.</text>
</comment>
<name>A0A8D4VNT9_9GAMM</name>
<protein>
    <submittedName>
        <fullName evidence="3">Cytochrome P450</fullName>
    </submittedName>
</protein>
<evidence type="ECO:0000313" key="3">
    <source>
        <dbReference type="EMBL" id="BBL71315.1"/>
    </source>
</evidence>
<dbReference type="InterPro" id="IPR050121">
    <property type="entry name" value="Cytochrome_P450_monoxygenase"/>
</dbReference>
<dbReference type="RefSeq" id="WP_221046914.1">
    <property type="nucleotide sequence ID" value="NZ_AP019782.1"/>
</dbReference>